<name>R4YYY9_9ACTN</name>
<proteinExistence type="predicted"/>
<dbReference type="RefSeq" id="WP_012226395.1">
    <property type="nucleotide sequence ID" value="NZ_HG422565.1"/>
</dbReference>
<evidence type="ECO:0000313" key="2">
    <source>
        <dbReference type="Proteomes" id="UP000018291"/>
    </source>
</evidence>
<dbReference type="AlphaFoldDB" id="R4YYY9"/>
<organism evidence="1 2">
    <name type="scientific">Candidatus Neomicrothrix parvicella RN1</name>
    <dbReference type="NCBI Taxonomy" id="1229780"/>
    <lineage>
        <taxon>Bacteria</taxon>
        <taxon>Bacillati</taxon>
        <taxon>Actinomycetota</taxon>
        <taxon>Acidimicrobiia</taxon>
        <taxon>Acidimicrobiales</taxon>
        <taxon>Microthrixaceae</taxon>
        <taxon>Candidatus Neomicrothrix</taxon>
    </lineage>
</organism>
<dbReference type="EMBL" id="CANL01000018">
    <property type="protein sequence ID" value="CCM63605.1"/>
    <property type="molecule type" value="Genomic_DNA"/>
</dbReference>
<gene>
    <name evidence="1" type="ORF">BN381_250098</name>
</gene>
<dbReference type="STRING" id="1229780.BN381_250098"/>
<dbReference type="HOGENOM" id="CLU_2179049_0_0_11"/>
<comment type="caution">
    <text evidence="1">The sequence shown here is derived from an EMBL/GenBank/DDBJ whole genome shotgun (WGS) entry which is preliminary data.</text>
</comment>
<protein>
    <submittedName>
        <fullName evidence="1">Uncharacterized protein</fullName>
    </submittedName>
</protein>
<evidence type="ECO:0000313" key="1">
    <source>
        <dbReference type="EMBL" id="CCM63605.1"/>
    </source>
</evidence>
<sequence length="109" mass="12019">MLREAKLAQAFIEVSDTLVDDFGVTDLLTLVADPTVSERSSLVTAIPRHNDDAVSHGQLGNFSRPLSHLSHVTFVRGDTERDPVRFRTGSFRVALRFGHPPPRAKGSPR</sequence>
<dbReference type="Proteomes" id="UP000018291">
    <property type="component" value="Unassembled WGS sequence"/>
</dbReference>
<accession>R4YYY9</accession>
<keyword evidence="2" id="KW-1185">Reference proteome</keyword>
<dbReference type="OrthoDB" id="3683444at2"/>
<reference evidence="1 2" key="1">
    <citation type="journal article" date="2013" name="ISME J.">
        <title>Metabolic model for the filamentous 'Candidatus Microthrix parvicella' based on genomic and metagenomic analyses.</title>
        <authorList>
            <person name="Jon McIlroy S."/>
            <person name="Kristiansen R."/>
            <person name="Albertsen M."/>
            <person name="Michael Karst S."/>
            <person name="Rossetti S."/>
            <person name="Lund Nielsen J."/>
            <person name="Tandoi V."/>
            <person name="James Seviour R."/>
            <person name="Nielsen P.H."/>
        </authorList>
    </citation>
    <scope>NUCLEOTIDE SEQUENCE [LARGE SCALE GENOMIC DNA]</scope>
    <source>
        <strain evidence="1 2">RN1</strain>
    </source>
</reference>